<feature type="transmembrane region" description="Helical" evidence="9">
    <location>
        <begin position="108"/>
        <end position="124"/>
    </location>
</feature>
<evidence type="ECO:0000256" key="6">
    <source>
        <dbReference type="ARBA" id="ARBA00031400"/>
    </source>
</evidence>
<keyword evidence="12" id="KW-1185">Reference proteome</keyword>
<comment type="similarity">
    <text evidence="2 8">Belongs to the cytochrome c oxidase subunit 3 family.</text>
</comment>
<evidence type="ECO:0000259" key="10">
    <source>
        <dbReference type="PROSITE" id="PS50253"/>
    </source>
</evidence>
<evidence type="ECO:0000256" key="9">
    <source>
        <dbReference type="SAM" id="Phobius"/>
    </source>
</evidence>
<accession>A0ABU7MSU7</accession>
<feature type="transmembrane region" description="Helical" evidence="9">
    <location>
        <begin position="37"/>
        <end position="57"/>
    </location>
</feature>
<gene>
    <name evidence="11" type="ORF">V1Y59_09970</name>
</gene>
<dbReference type="InterPro" id="IPR035973">
    <property type="entry name" value="Cyt_c_oxidase_su3-like_sf"/>
</dbReference>
<dbReference type="PROSITE" id="PS50253">
    <property type="entry name" value="COX3"/>
    <property type="match status" value="1"/>
</dbReference>
<dbReference type="PANTHER" id="PTHR11403">
    <property type="entry name" value="CYTOCHROME C OXIDASE SUBUNIT III"/>
    <property type="match status" value="1"/>
</dbReference>
<evidence type="ECO:0000256" key="5">
    <source>
        <dbReference type="ARBA" id="ARBA00023136"/>
    </source>
</evidence>
<evidence type="ECO:0000313" key="12">
    <source>
        <dbReference type="Proteomes" id="UP001335729"/>
    </source>
</evidence>
<dbReference type="EMBL" id="JAZDUE010000007">
    <property type="protein sequence ID" value="MEE4023403.1"/>
    <property type="molecule type" value="Genomic_DNA"/>
</dbReference>
<evidence type="ECO:0000313" key="11">
    <source>
        <dbReference type="EMBL" id="MEE4023403.1"/>
    </source>
</evidence>
<organism evidence="11 12">
    <name type="scientific">Gordonia prachuapensis</name>
    <dbReference type="NCBI Taxonomy" id="3115651"/>
    <lineage>
        <taxon>Bacteria</taxon>
        <taxon>Bacillati</taxon>
        <taxon>Actinomycetota</taxon>
        <taxon>Actinomycetes</taxon>
        <taxon>Mycobacteriales</taxon>
        <taxon>Gordoniaceae</taxon>
        <taxon>Gordonia</taxon>
    </lineage>
</organism>
<evidence type="ECO:0000256" key="4">
    <source>
        <dbReference type="ARBA" id="ARBA00022989"/>
    </source>
</evidence>
<dbReference type="PANTHER" id="PTHR11403:SF6">
    <property type="entry name" value="NITRIC OXIDE REDUCTASE SUBUNIT E"/>
    <property type="match status" value="1"/>
</dbReference>
<feature type="transmembrane region" description="Helical" evidence="9">
    <location>
        <begin position="192"/>
        <end position="211"/>
    </location>
</feature>
<feature type="transmembrane region" description="Helical" evidence="9">
    <location>
        <begin position="144"/>
        <end position="171"/>
    </location>
</feature>
<evidence type="ECO:0000256" key="2">
    <source>
        <dbReference type="ARBA" id="ARBA00010581"/>
    </source>
</evidence>
<keyword evidence="4 9" id="KW-1133">Transmembrane helix</keyword>
<evidence type="ECO:0000256" key="1">
    <source>
        <dbReference type="ARBA" id="ARBA00004141"/>
    </source>
</evidence>
<dbReference type="RefSeq" id="WP_330504713.1">
    <property type="nucleotide sequence ID" value="NZ_JAZDUE010000007.1"/>
</dbReference>
<dbReference type="SUPFAM" id="SSF81452">
    <property type="entry name" value="Cytochrome c oxidase subunit III-like"/>
    <property type="match status" value="1"/>
</dbReference>
<evidence type="ECO:0000256" key="8">
    <source>
        <dbReference type="RuleBase" id="RU003376"/>
    </source>
</evidence>
<keyword evidence="5 9" id="KW-0472">Membrane</keyword>
<evidence type="ECO:0000256" key="7">
    <source>
        <dbReference type="ARBA" id="ARBA00047816"/>
    </source>
</evidence>
<dbReference type="Proteomes" id="UP001335729">
    <property type="component" value="Unassembled WGS sequence"/>
</dbReference>
<dbReference type="InterPro" id="IPR013833">
    <property type="entry name" value="Cyt_c_oxidase_su3_a-hlx"/>
</dbReference>
<comment type="caution">
    <text evidence="11">The sequence shown here is derived from an EMBL/GenBank/DDBJ whole genome shotgun (WGS) entry which is preliminary data.</text>
</comment>
<dbReference type="InterPro" id="IPR024791">
    <property type="entry name" value="Cyt_c/ubiquinol_Oxase_su3"/>
</dbReference>
<dbReference type="Pfam" id="PF00510">
    <property type="entry name" value="COX3"/>
    <property type="match status" value="1"/>
</dbReference>
<comment type="catalytic activity">
    <reaction evidence="7">
        <text>4 Fe(II)-[cytochrome c] + O2 + 8 H(+)(in) = 4 Fe(III)-[cytochrome c] + 2 H2O + 4 H(+)(out)</text>
        <dbReference type="Rhea" id="RHEA:11436"/>
        <dbReference type="Rhea" id="RHEA-COMP:10350"/>
        <dbReference type="Rhea" id="RHEA-COMP:14399"/>
        <dbReference type="ChEBI" id="CHEBI:15377"/>
        <dbReference type="ChEBI" id="CHEBI:15378"/>
        <dbReference type="ChEBI" id="CHEBI:15379"/>
        <dbReference type="ChEBI" id="CHEBI:29033"/>
        <dbReference type="ChEBI" id="CHEBI:29034"/>
        <dbReference type="EC" id="7.1.1.9"/>
    </reaction>
</comment>
<sequence length="212" mass="23228">MGPTDAGSEVDDAISMSDAAVCADRTEPQRVPGEPGLWVFLLGDMVVFAIMFVAFLVDRAKDPETYRAARESLDLTVPLTNTMVLLVSSLVVVVALNHVRAGTFTRAMWGFAGGAACAVVFIALKSFEYTHLVHEGHGPGTDPYFMWLFILTGVHLAHVVLGLVVLVVLMLRARRHEASEGSGRVFYEGGTCFWHLVDLLWMMLFPLVYLVA</sequence>
<name>A0ABU7MSU7_9ACTN</name>
<comment type="subcellular location">
    <subcellularLocation>
        <location evidence="8">Cell membrane</location>
        <topology evidence="8">Multi-pass membrane protein</topology>
    </subcellularLocation>
    <subcellularLocation>
        <location evidence="1">Membrane</location>
        <topology evidence="1">Multi-pass membrane protein</topology>
    </subcellularLocation>
</comment>
<dbReference type="InterPro" id="IPR000298">
    <property type="entry name" value="Cyt_c_oxidase-like_su3"/>
</dbReference>
<reference evidence="11 12" key="1">
    <citation type="submission" date="2024-01" db="EMBL/GenBank/DDBJ databases">
        <title>Draft genome sequence of Gordonia sp. PKS22-38.</title>
        <authorList>
            <person name="Suphannarot A."/>
            <person name="Mingma R."/>
        </authorList>
    </citation>
    <scope>NUCLEOTIDE SEQUENCE [LARGE SCALE GENOMIC DNA]</scope>
    <source>
        <strain evidence="11 12">PKS22-38</strain>
    </source>
</reference>
<protein>
    <recommendedName>
        <fullName evidence="6">Cytochrome aa3 subunit 3</fullName>
    </recommendedName>
</protein>
<feature type="domain" description="Heme-copper oxidase subunit III family profile" evidence="10">
    <location>
        <begin position="36"/>
        <end position="212"/>
    </location>
</feature>
<proteinExistence type="inferred from homology"/>
<dbReference type="Gene3D" id="1.20.120.80">
    <property type="entry name" value="Cytochrome c oxidase, subunit III, four-helix bundle"/>
    <property type="match status" value="1"/>
</dbReference>
<keyword evidence="3 8" id="KW-0812">Transmembrane</keyword>
<evidence type="ECO:0000256" key="3">
    <source>
        <dbReference type="ARBA" id="ARBA00022692"/>
    </source>
</evidence>
<feature type="transmembrane region" description="Helical" evidence="9">
    <location>
        <begin position="77"/>
        <end position="96"/>
    </location>
</feature>